<sequence length="862" mass="93558">MLSLLPFFIYLTTAASRGSLPTLNTRDSLGPIGTDSPSGITGGQIACAAPPVSSFFMGFDPPFPTNGWWAPYAAPPGNATAAGPFPYQSSLVGEGFVFGFGADRQFDGTSIKQPSQKDWRVGFTEHSGKFSNHKATAWDTQTVTLQYFENDASMTVYGVPGSPYITFQFNQSTPILTAMNGGIQSFNGKSLLNGGNVTANNTEFTVTDTKNATYIIYSLTPITLTASSTAGSSGTIAASEAFTGVLRVVKLEDPIHKTILDEHYQIYPVSVGQTYSLSNTIGTVSFRWNTVGNGENLLMLTWPHHRLAMQNENFPDMTTLSYMTTKWYGQGHMYPALGNEWQLAYNLTTIVWDPPRKLDSSCSSAVIQGLEYEVGQLDPAKAPIPGDFYFWGGSMNAVARLAVIADNLGRDDLIPPVIKYLEASFDQWFNSTATTMAAYETAWGGVINKAGANNSWVDFGNGYYNDHHFHYGYFLAVAAVIAKYDQSWLNQHKSFISWFARDIINPSTEDPYFPITRCRDWFAGHSWASGIANGAGSRDQESTGEAVNGYYGALLWASVALSEDIVNFAKLLLATEMQGAQVYWHLYPNQASTDPNNPYPEQGLRDLVTIGNVEDWQAGAWLFWGSQKSEIAAIQILPVQPVNEILYDAKWVKNVWDYTMVELVDPSIGDGWKSVIIDAYSNIDPQVAAQWSANITSWGSGQTYTNELFFIGTRPNPSGVPICGKDTLPSNPYGKFLIQDASSGKYVATSSANSNLIASAAEVSGAATFNSSFVPNSGTLQLMSTGEFVTADQSGNFTLSATRSIASSWEMFVIRQKIGAAAGVYSIKAASNGLYVTISGDGSLINNGKNEAASSGFKFTNS</sequence>
<keyword evidence="5" id="KW-0119">Carbohydrate metabolism</keyword>
<dbReference type="AlphaFoldDB" id="A0A1Q5UNY1"/>
<comment type="caution">
    <text evidence="12">The sequence shown here is derived from an EMBL/GenBank/DDBJ whole genome shotgun (WGS) entry which is preliminary data.</text>
</comment>
<name>A0A1Q5UNY1_9EURO</name>
<organism evidence="12 13">
    <name type="scientific">Penicillium subrubescens</name>
    <dbReference type="NCBI Taxonomy" id="1316194"/>
    <lineage>
        <taxon>Eukaryota</taxon>
        <taxon>Fungi</taxon>
        <taxon>Dikarya</taxon>
        <taxon>Ascomycota</taxon>
        <taxon>Pezizomycotina</taxon>
        <taxon>Eurotiomycetes</taxon>
        <taxon>Eurotiomycetidae</taxon>
        <taxon>Eurotiales</taxon>
        <taxon>Aspergillaceae</taxon>
        <taxon>Penicillium</taxon>
    </lineage>
</organism>
<dbReference type="STRING" id="1316194.A0A1Q5UNY1"/>
<evidence type="ECO:0000313" key="12">
    <source>
        <dbReference type="EMBL" id="OKP14179.1"/>
    </source>
</evidence>
<evidence type="ECO:0000256" key="6">
    <source>
        <dbReference type="ARBA" id="ARBA00023295"/>
    </source>
</evidence>
<evidence type="ECO:0000256" key="4">
    <source>
        <dbReference type="ARBA" id="ARBA00022801"/>
    </source>
</evidence>
<dbReference type="GO" id="GO:0052861">
    <property type="term" value="F:endo-1,3(4)-beta-glucanase activity"/>
    <property type="evidence" value="ECO:0007669"/>
    <property type="project" value="InterPro"/>
</dbReference>
<keyword evidence="6" id="KW-0326">Glycosidase</keyword>
<evidence type="ECO:0000256" key="1">
    <source>
        <dbReference type="ARBA" id="ARBA00000382"/>
    </source>
</evidence>
<dbReference type="GO" id="GO:0000272">
    <property type="term" value="P:polysaccharide catabolic process"/>
    <property type="evidence" value="ECO:0007669"/>
    <property type="project" value="UniProtKB-KW"/>
</dbReference>
<keyword evidence="13" id="KW-1185">Reference proteome</keyword>
<feature type="domain" description="Glycosyl hydrolase family 81 C-terminal" evidence="11">
    <location>
        <begin position="369"/>
        <end position="693"/>
    </location>
</feature>
<dbReference type="CDD" id="cd00257">
    <property type="entry name" value="beta-trefoil_FSCN-like"/>
    <property type="match status" value="1"/>
</dbReference>
<dbReference type="EMBL" id="MNBE01000116">
    <property type="protein sequence ID" value="OKP14179.1"/>
    <property type="molecule type" value="Genomic_DNA"/>
</dbReference>
<dbReference type="PROSITE" id="PS52008">
    <property type="entry name" value="GH81"/>
    <property type="match status" value="1"/>
</dbReference>
<dbReference type="Proteomes" id="UP000186955">
    <property type="component" value="Unassembled WGS sequence"/>
</dbReference>
<reference evidence="12 13" key="1">
    <citation type="submission" date="2016-10" db="EMBL/GenBank/DDBJ databases">
        <title>Genome sequence of the ascomycete fungus Penicillium subrubescens.</title>
        <authorList>
            <person name="De Vries R.P."/>
            <person name="Peng M."/>
            <person name="Dilokpimol A."/>
            <person name="Hilden K."/>
            <person name="Makela M.R."/>
            <person name="Grigoriev I."/>
            <person name="Riley R."/>
            <person name="Granchi Z."/>
        </authorList>
    </citation>
    <scope>NUCLEOTIDE SEQUENCE [LARGE SCALE GENOMIC DNA]</scope>
    <source>
        <strain evidence="12 13">CBS 132785</strain>
    </source>
</reference>
<dbReference type="InterPro" id="IPR040720">
    <property type="entry name" value="GH81_C"/>
</dbReference>
<comment type="catalytic activity">
    <reaction evidence="1">
        <text>Hydrolysis of (1-&gt;3)-beta-D-glucosidic linkages in (1-&gt;3)-beta-D-glucans.</text>
        <dbReference type="EC" id="3.2.1.39"/>
    </reaction>
</comment>
<dbReference type="GO" id="GO:0042973">
    <property type="term" value="F:glucan endo-1,3-beta-D-glucosidase activity"/>
    <property type="evidence" value="ECO:0007669"/>
    <property type="project" value="UniProtKB-EC"/>
</dbReference>
<dbReference type="PANTHER" id="PTHR31983">
    <property type="entry name" value="ENDO-1,3(4)-BETA-GLUCANASE 1"/>
    <property type="match status" value="1"/>
</dbReference>
<keyword evidence="4" id="KW-0378">Hydrolase</keyword>
<accession>A0A1Q5UNY1</accession>
<keyword evidence="7" id="KW-0961">Cell wall biogenesis/degradation</keyword>
<evidence type="ECO:0000259" key="11">
    <source>
        <dbReference type="Pfam" id="PF17652"/>
    </source>
</evidence>
<dbReference type="Pfam" id="PF03639">
    <property type="entry name" value="Glyco_hydro_81"/>
    <property type="match status" value="1"/>
</dbReference>
<feature type="chain" id="PRO_5013089830" description="glucan endo-1,3-beta-D-glucosidase" evidence="9">
    <location>
        <begin position="17"/>
        <end position="862"/>
    </location>
</feature>
<dbReference type="Pfam" id="PF17652">
    <property type="entry name" value="Glyco_hydro81C"/>
    <property type="match status" value="1"/>
</dbReference>
<evidence type="ECO:0000256" key="7">
    <source>
        <dbReference type="ARBA" id="ARBA00023316"/>
    </source>
</evidence>
<evidence type="ECO:0000259" key="10">
    <source>
        <dbReference type="Pfam" id="PF03639"/>
    </source>
</evidence>
<evidence type="ECO:0000256" key="3">
    <source>
        <dbReference type="ARBA" id="ARBA00012780"/>
    </source>
</evidence>
<evidence type="ECO:0000256" key="2">
    <source>
        <dbReference type="ARBA" id="ARBA00010730"/>
    </source>
</evidence>
<dbReference type="InterPro" id="IPR040451">
    <property type="entry name" value="GH81_N"/>
</dbReference>
<dbReference type="Gene3D" id="2.80.10.50">
    <property type="match status" value="1"/>
</dbReference>
<dbReference type="Gene3D" id="2.70.98.30">
    <property type="entry name" value="Golgi alpha-mannosidase II, domain 4"/>
    <property type="match status" value="1"/>
</dbReference>
<proteinExistence type="inferred from homology"/>
<protein>
    <recommendedName>
        <fullName evidence="3">glucan endo-1,3-beta-D-glucosidase</fullName>
        <ecNumber evidence="3">3.2.1.39</ecNumber>
    </recommendedName>
</protein>
<feature type="domain" description="Glycosyl hydrolase family 81 N-terminal" evidence="10">
    <location>
        <begin position="131"/>
        <end position="354"/>
    </location>
</feature>
<comment type="similarity">
    <text evidence="2">Belongs to the glycosyl hydrolase 81 family.</text>
</comment>
<evidence type="ECO:0000256" key="5">
    <source>
        <dbReference type="ARBA" id="ARBA00023277"/>
    </source>
</evidence>
<dbReference type="InterPro" id="IPR008999">
    <property type="entry name" value="Actin-crosslinking"/>
</dbReference>
<keyword evidence="8" id="KW-0624">Polysaccharide degradation</keyword>
<evidence type="ECO:0000313" key="13">
    <source>
        <dbReference type="Proteomes" id="UP000186955"/>
    </source>
</evidence>
<keyword evidence="9" id="KW-0732">Signal</keyword>
<dbReference type="SUPFAM" id="SSF50405">
    <property type="entry name" value="Actin-crosslinking proteins"/>
    <property type="match status" value="1"/>
</dbReference>
<evidence type="ECO:0000256" key="8">
    <source>
        <dbReference type="ARBA" id="ARBA00023326"/>
    </source>
</evidence>
<evidence type="ECO:0000256" key="9">
    <source>
        <dbReference type="SAM" id="SignalP"/>
    </source>
</evidence>
<feature type="signal peptide" evidence="9">
    <location>
        <begin position="1"/>
        <end position="16"/>
    </location>
</feature>
<dbReference type="InterPro" id="IPR005200">
    <property type="entry name" value="Endo-beta-glucanase"/>
</dbReference>
<gene>
    <name evidence="12" type="ORF">PENSUB_173</name>
</gene>
<dbReference type="EC" id="3.2.1.39" evidence="3"/>
<dbReference type="GO" id="GO:0071555">
    <property type="term" value="P:cell wall organization"/>
    <property type="evidence" value="ECO:0007669"/>
    <property type="project" value="UniProtKB-KW"/>
</dbReference>
<dbReference type="PANTHER" id="PTHR31983:SF0">
    <property type="entry name" value="GLUCAN ENDO-1,3-BETA-D-GLUCOSIDASE 2"/>
    <property type="match status" value="1"/>
</dbReference>